<dbReference type="GO" id="GO:0047151">
    <property type="term" value="F:tRNA (uracil(54)-C5)-methyltransferase activity, 5,10-methylenetetrahydrofolate-dependent"/>
    <property type="evidence" value="ECO:0007669"/>
    <property type="project" value="UniProtKB-UniRule"/>
</dbReference>
<keyword evidence="2 10" id="KW-0963">Cytoplasm</keyword>
<organism evidence="12">
    <name type="scientific">Caldilineaceae bacterium SB0675_bin_29</name>
    <dbReference type="NCBI Taxonomy" id="2605266"/>
    <lineage>
        <taxon>Bacteria</taxon>
        <taxon>Bacillati</taxon>
        <taxon>Chloroflexota</taxon>
        <taxon>Caldilineae</taxon>
        <taxon>Caldilineales</taxon>
        <taxon>Caldilineaceae</taxon>
    </lineage>
</organism>
<reference evidence="12" key="1">
    <citation type="submission" date="2019-09" db="EMBL/GenBank/DDBJ databases">
        <title>Characterisation of the sponge microbiome using genome-centric metagenomics.</title>
        <authorList>
            <person name="Engelberts J.P."/>
            <person name="Robbins S.J."/>
            <person name="De Goeij J.M."/>
            <person name="Aranda M."/>
            <person name="Bell S.C."/>
            <person name="Webster N.S."/>
        </authorList>
    </citation>
    <scope>NUCLEOTIDE SEQUENCE</scope>
    <source>
        <strain evidence="12">SB0675_bin_29</strain>
    </source>
</reference>
<comment type="catalytic activity">
    <reaction evidence="10">
        <text>uridine(54) in tRNA + (6R)-5,10-methylene-5,6,7,8-tetrahydrofolate + NADH + H(+) = 5-methyluridine(54) in tRNA + (6S)-5,6,7,8-tetrahydrofolate + NAD(+)</text>
        <dbReference type="Rhea" id="RHEA:16873"/>
        <dbReference type="Rhea" id="RHEA-COMP:10167"/>
        <dbReference type="Rhea" id="RHEA-COMP:10193"/>
        <dbReference type="ChEBI" id="CHEBI:15378"/>
        <dbReference type="ChEBI" id="CHEBI:15636"/>
        <dbReference type="ChEBI" id="CHEBI:57453"/>
        <dbReference type="ChEBI" id="CHEBI:57540"/>
        <dbReference type="ChEBI" id="CHEBI:57945"/>
        <dbReference type="ChEBI" id="CHEBI:65315"/>
        <dbReference type="ChEBI" id="CHEBI:74447"/>
        <dbReference type="EC" id="2.1.1.74"/>
    </reaction>
</comment>
<dbReference type="InterPro" id="IPR004417">
    <property type="entry name" value="TrmFO"/>
</dbReference>
<proteinExistence type="inferred from homology"/>
<gene>
    <name evidence="10" type="primary">trmFO</name>
    <name evidence="12" type="ORF">F4148_08445</name>
</gene>
<keyword evidence="4 10" id="KW-0285">Flavoprotein</keyword>
<evidence type="ECO:0000256" key="7">
    <source>
        <dbReference type="ARBA" id="ARBA00022827"/>
    </source>
</evidence>
<keyword evidence="5 10" id="KW-0808">Transferase</keyword>
<evidence type="ECO:0000256" key="3">
    <source>
        <dbReference type="ARBA" id="ARBA00022603"/>
    </source>
</evidence>
<dbReference type="PRINTS" id="PR00411">
    <property type="entry name" value="PNDRDTASEI"/>
</dbReference>
<evidence type="ECO:0000256" key="9">
    <source>
        <dbReference type="ARBA" id="ARBA00023027"/>
    </source>
</evidence>
<protein>
    <recommendedName>
        <fullName evidence="10">Methylenetetrahydrofolate--tRNA-(uracil-5-)-methyltransferase TrmFO</fullName>
        <ecNumber evidence="10">2.1.1.74</ecNumber>
    </recommendedName>
    <alternativeName>
        <fullName evidence="10">Folate-dependent tRNA (uracil-5-)-methyltransferase</fullName>
    </alternativeName>
    <alternativeName>
        <fullName evidence="10">Folate-dependent tRNA(M-5-U54)-methyltransferase</fullName>
    </alternativeName>
</protein>
<evidence type="ECO:0000256" key="2">
    <source>
        <dbReference type="ARBA" id="ARBA00022490"/>
    </source>
</evidence>
<dbReference type="NCBIfam" id="NF003739">
    <property type="entry name" value="PRK05335.1"/>
    <property type="match status" value="1"/>
</dbReference>
<dbReference type="GO" id="GO:0050660">
    <property type="term" value="F:flavin adenine dinucleotide binding"/>
    <property type="evidence" value="ECO:0007669"/>
    <property type="project" value="UniProtKB-UniRule"/>
</dbReference>
<dbReference type="InterPro" id="IPR036188">
    <property type="entry name" value="FAD/NAD-bd_sf"/>
</dbReference>
<dbReference type="HAMAP" id="MF_01037">
    <property type="entry name" value="TrmFO"/>
    <property type="match status" value="1"/>
</dbReference>
<dbReference type="EMBL" id="VYDA01000317">
    <property type="protein sequence ID" value="MYH61781.1"/>
    <property type="molecule type" value="Genomic_DNA"/>
</dbReference>
<dbReference type="SUPFAM" id="SSF51905">
    <property type="entry name" value="FAD/NAD(P)-binding domain"/>
    <property type="match status" value="1"/>
</dbReference>
<evidence type="ECO:0000256" key="8">
    <source>
        <dbReference type="ARBA" id="ARBA00022857"/>
    </source>
</evidence>
<feature type="binding site" evidence="10">
    <location>
        <begin position="9"/>
        <end position="14"/>
    </location>
    <ligand>
        <name>FAD</name>
        <dbReference type="ChEBI" id="CHEBI:57692"/>
    </ligand>
</feature>
<dbReference type="Gene3D" id="3.50.50.60">
    <property type="entry name" value="FAD/NAD(P)-binding domain"/>
    <property type="match status" value="2"/>
</dbReference>
<evidence type="ECO:0000256" key="5">
    <source>
        <dbReference type="ARBA" id="ARBA00022679"/>
    </source>
</evidence>
<comment type="catalytic activity">
    <reaction evidence="10">
        <text>uridine(54) in tRNA + (6R)-5,10-methylene-5,6,7,8-tetrahydrofolate + NADPH + H(+) = 5-methyluridine(54) in tRNA + (6S)-5,6,7,8-tetrahydrofolate + NADP(+)</text>
        <dbReference type="Rhea" id="RHEA:62372"/>
        <dbReference type="Rhea" id="RHEA-COMP:10167"/>
        <dbReference type="Rhea" id="RHEA-COMP:10193"/>
        <dbReference type="ChEBI" id="CHEBI:15378"/>
        <dbReference type="ChEBI" id="CHEBI:15636"/>
        <dbReference type="ChEBI" id="CHEBI:57453"/>
        <dbReference type="ChEBI" id="CHEBI:57783"/>
        <dbReference type="ChEBI" id="CHEBI:58349"/>
        <dbReference type="ChEBI" id="CHEBI:65315"/>
        <dbReference type="ChEBI" id="CHEBI:74447"/>
        <dbReference type="EC" id="2.1.1.74"/>
    </reaction>
</comment>
<evidence type="ECO:0000313" key="12">
    <source>
        <dbReference type="EMBL" id="MYH61781.1"/>
    </source>
</evidence>
<comment type="similarity">
    <text evidence="10">Belongs to the MnmG family. TrmFO subfamily.</text>
</comment>
<keyword evidence="3 10" id="KW-0489">Methyltransferase</keyword>
<keyword evidence="7 10" id="KW-0274">FAD</keyword>
<keyword evidence="8 10" id="KW-0521">NADP</keyword>
<dbReference type="GO" id="GO:0002098">
    <property type="term" value="P:tRNA wobble uridine modification"/>
    <property type="evidence" value="ECO:0007669"/>
    <property type="project" value="TreeGrafter"/>
</dbReference>
<dbReference type="Pfam" id="PF01134">
    <property type="entry name" value="GIDA"/>
    <property type="match status" value="1"/>
</dbReference>
<evidence type="ECO:0000256" key="6">
    <source>
        <dbReference type="ARBA" id="ARBA00022694"/>
    </source>
</evidence>
<comment type="caution">
    <text evidence="12">The sequence shown here is derived from an EMBL/GenBank/DDBJ whole genome shotgun (WGS) entry which is preliminary data.</text>
</comment>
<dbReference type="EC" id="2.1.1.74" evidence="10"/>
<evidence type="ECO:0000256" key="10">
    <source>
        <dbReference type="HAMAP-Rule" id="MF_01037"/>
    </source>
</evidence>
<dbReference type="InterPro" id="IPR002218">
    <property type="entry name" value="MnmG-rel"/>
</dbReference>
<comment type="cofactor">
    <cofactor evidence="1 10">
        <name>FAD</name>
        <dbReference type="ChEBI" id="CHEBI:57692"/>
    </cofactor>
</comment>
<dbReference type="InterPro" id="IPR040131">
    <property type="entry name" value="MnmG_N"/>
</dbReference>
<evidence type="ECO:0000256" key="4">
    <source>
        <dbReference type="ARBA" id="ARBA00022630"/>
    </source>
</evidence>
<dbReference type="GO" id="GO:0030488">
    <property type="term" value="P:tRNA methylation"/>
    <property type="evidence" value="ECO:0007669"/>
    <property type="project" value="TreeGrafter"/>
</dbReference>
<accession>A0A6B1G0W9</accession>
<name>A0A6B1G0W9_9CHLR</name>
<dbReference type="GO" id="GO:0005829">
    <property type="term" value="C:cytosol"/>
    <property type="evidence" value="ECO:0007669"/>
    <property type="project" value="TreeGrafter"/>
</dbReference>
<feature type="domain" description="MnmG N-terminal" evidence="11">
    <location>
        <begin position="5"/>
        <end position="372"/>
    </location>
</feature>
<keyword evidence="9 10" id="KW-0520">NAD</keyword>
<dbReference type="PANTHER" id="PTHR11806">
    <property type="entry name" value="GLUCOSE INHIBITED DIVISION PROTEIN A"/>
    <property type="match status" value="1"/>
</dbReference>
<sequence>MGKTVTVVGGGLAGTEAAWQLAQRGFSVRLYEMRPVRQTPAHVTDRLAELVCSNSMGSTLPDRALGMLKNEMLRMGSFVIRTAFKHALPAGQALAVGRDEFAQEITSSIASNPHIELLRQEVTAIPDGPTILATGPLTSDALTRAVQSLTGPYLYFYDAMAPIVAAESIDTSIAFRRNRWDKAGAEGTDDGDYLNCPLNQTEYEAFVDALLDAPKLELSGADKELERYFEGCMPIEALAQRGRDALAYGPMRPVGLRDPNTGQRPFAVVQLRQDNVAGTLYNLVGFQTNVKWGAQAEILRMIPGLQDAEFVRLGQMHRNTFINSPTLLRPTLQFKDRDDLFFAGQITGTEGYVGSALGGLLAGINMGRLLSDEPPLQLPRAAMSGALFHYITHALADDFQPMKANMGLLPPLPERVRNKRQRYAAYADRAKRELEDYLVKKGFSPISC</sequence>
<comment type="function">
    <text evidence="10">Catalyzes the folate-dependent formation of 5-methyl-uridine at position 54 (M-5-U54) in all tRNAs.</text>
</comment>
<dbReference type="NCBIfam" id="TIGR00137">
    <property type="entry name" value="gid_trmFO"/>
    <property type="match status" value="1"/>
</dbReference>
<dbReference type="PANTHER" id="PTHR11806:SF2">
    <property type="entry name" value="METHYLENETETRAHYDROFOLATE--TRNA-(URACIL-5-)-METHYLTRANSFERASE TRMFO"/>
    <property type="match status" value="1"/>
</dbReference>
<dbReference type="AlphaFoldDB" id="A0A6B1G0W9"/>
<evidence type="ECO:0000259" key="11">
    <source>
        <dbReference type="Pfam" id="PF01134"/>
    </source>
</evidence>
<keyword evidence="6 10" id="KW-0819">tRNA processing</keyword>
<evidence type="ECO:0000256" key="1">
    <source>
        <dbReference type="ARBA" id="ARBA00001974"/>
    </source>
</evidence>
<comment type="subcellular location">
    <subcellularLocation>
        <location evidence="10">Cytoplasm</location>
    </subcellularLocation>
</comment>